<name>A7NFW6_ROSCS</name>
<dbReference type="OrthoDB" id="162631at2"/>
<proteinExistence type="predicted"/>
<feature type="transmembrane region" description="Helical" evidence="1">
    <location>
        <begin position="74"/>
        <end position="99"/>
    </location>
</feature>
<keyword evidence="1" id="KW-1133">Transmembrane helix</keyword>
<keyword evidence="3" id="KW-1185">Reference proteome</keyword>
<keyword evidence="1" id="KW-0472">Membrane</keyword>
<dbReference type="STRING" id="383372.Rcas_0214"/>
<reference evidence="2 3" key="1">
    <citation type="submission" date="2007-08" db="EMBL/GenBank/DDBJ databases">
        <title>Complete sequence of Roseiflexus castenholzii DSM 13941.</title>
        <authorList>
            <consortium name="US DOE Joint Genome Institute"/>
            <person name="Copeland A."/>
            <person name="Lucas S."/>
            <person name="Lapidus A."/>
            <person name="Barry K."/>
            <person name="Glavina del Rio T."/>
            <person name="Dalin E."/>
            <person name="Tice H."/>
            <person name="Pitluck S."/>
            <person name="Thompson L.S."/>
            <person name="Brettin T."/>
            <person name="Bruce D."/>
            <person name="Detter J.C."/>
            <person name="Han C."/>
            <person name="Tapia R."/>
            <person name="Schmutz J."/>
            <person name="Larimer F."/>
            <person name="Land M."/>
            <person name="Hauser L."/>
            <person name="Kyrpides N."/>
            <person name="Mikhailova N."/>
            <person name="Bryant D.A."/>
            <person name="Hanada S."/>
            <person name="Tsukatani Y."/>
            <person name="Richardson P."/>
        </authorList>
    </citation>
    <scope>NUCLEOTIDE SEQUENCE [LARGE SCALE GENOMIC DNA]</scope>
    <source>
        <strain evidence="3">DSM 13941 / HLO8</strain>
    </source>
</reference>
<evidence type="ECO:0000313" key="2">
    <source>
        <dbReference type="EMBL" id="ABU56347.1"/>
    </source>
</evidence>
<dbReference type="EMBL" id="CP000804">
    <property type="protein sequence ID" value="ABU56347.1"/>
    <property type="molecule type" value="Genomic_DNA"/>
</dbReference>
<dbReference type="Proteomes" id="UP000000263">
    <property type="component" value="Chromosome"/>
</dbReference>
<sequence>MTTTIQIGMAITLFITGIGMLICGLVIIMTREYQEAMRSLAGQSSRLSSKALADIGVQAALDGAAHLLEAITRLVQTAIGTGAFLCLLGTIICGLAFWMMMMIGA</sequence>
<gene>
    <name evidence="2" type="ordered locus">Rcas_0214</name>
</gene>
<dbReference type="HOGENOM" id="CLU_2234544_0_0_0"/>
<dbReference type="RefSeq" id="WP_011997752.1">
    <property type="nucleotide sequence ID" value="NC_009767.1"/>
</dbReference>
<dbReference type="KEGG" id="rca:Rcas_0214"/>
<protein>
    <submittedName>
        <fullName evidence="2">Uncharacterized protein</fullName>
    </submittedName>
</protein>
<accession>A7NFW6</accession>
<keyword evidence="1" id="KW-0812">Transmembrane</keyword>
<organism evidence="2 3">
    <name type="scientific">Roseiflexus castenholzii (strain DSM 13941 / HLO8)</name>
    <dbReference type="NCBI Taxonomy" id="383372"/>
    <lineage>
        <taxon>Bacteria</taxon>
        <taxon>Bacillati</taxon>
        <taxon>Chloroflexota</taxon>
        <taxon>Chloroflexia</taxon>
        <taxon>Chloroflexales</taxon>
        <taxon>Roseiflexineae</taxon>
        <taxon>Roseiflexaceae</taxon>
        <taxon>Roseiflexus</taxon>
    </lineage>
</organism>
<dbReference type="eggNOG" id="ENOG5033JEV">
    <property type="taxonomic scope" value="Bacteria"/>
</dbReference>
<feature type="transmembrane region" description="Helical" evidence="1">
    <location>
        <begin position="6"/>
        <end position="30"/>
    </location>
</feature>
<evidence type="ECO:0000313" key="3">
    <source>
        <dbReference type="Proteomes" id="UP000000263"/>
    </source>
</evidence>
<evidence type="ECO:0000256" key="1">
    <source>
        <dbReference type="SAM" id="Phobius"/>
    </source>
</evidence>
<dbReference type="AlphaFoldDB" id="A7NFW6"/>